<comment type="subunit">
    <text evidence="12">F-type ATPases have 2 components, F(1) - the catalytic core - and F(0) - the membrane proton channel. F(1) has five subunits: alpha(3), beta(3), gamma(1), delta(1), epsilon(1). F(0) has three main subunits: a(1), b(2) and c(10-14). The alpha and beta chains form an alternating ring which encloses part of the gamma chain. F(1) is attached to F(0) by a central stalk formed by the gamma and epsilon chains, while a peripheral stalk is formed by the delta and b chains.</text>
</comment>
<reference evidence="15" key="1">
    <citation type="journal article" date="2021" name="PeerJ">
        <title>Extensive microbial diversity within the chicken gut microbiome revealed by metagenomics and culture.</title>
        <authorList>
            <person name="Gilroy R."/>
            <person name="Ravi A."/>
            <person name="Getino M."/>
            <person name="Pursley I."/>
            <person name="Horton D.L."/>
            <person name="Alikhan N.F."/>
            <person name="Baker D."/>
            <person name="Gharbi K."/>
            <person name="Hall N."/>
            <person name="Watson M."/>
            <person name="Adriaenssens E.M."/>
            <person name="Foster-Nyarko E."/>
            <person name="Jarju S."/>
            <person name="Secka A."/>
            <person name="Antonio M."/>
            <person name="Oren A."/>
            <person name="Chaudhuri R.R."/>
            <person name="La Ragione R."/>
            <person name="Hildebrand F."/>
            <person name="Pallen M.J."/>
        </authorList>
    </citation>
    <scope>NUCLEOTIDE SEQUENCE</scope>
    <source>
        <strain evidence="15">1282</strain>
    </source>
</reference>
<dbReference type="Proteomes" id="UP000823915">
    <property type="component" value="Unassembled WGS sequence"/>
</dbReference>
<dbReference type="CDD" id="cd06503">
    <property type="entry name" value="ATP-synt_Fo_b"/>
    <property type="match status" value="1"/>
</dbReference>
<evidence type="ECO:0000256" key="10">
    <source>
        <dbReference type="ARBA" id="ARBA00025198"/>
    </source>
</evidence>
<dbReference type="HAMAP" id="MF_01398">
    <property type="entry name" value="ATP_synth_b_bprime"/>
    <property type="match status" value="1"/>
</dbReference>
<dbReference type="GO" id="GO:0046933">
    <property type="term" value="F:proton-transporting ATP synthase activity, rotational mechanism"/>
    <property type="evidence" value="ECO:0007669"/>
    <property type="project" value="UniProtKB-UniRule"/>
</dbReference>
<reference evidence="15" key="2">
    <citation type="submission" date="2021-04" db="EMBL/GenBank/DDBJ databases">
        <authorList>
            <person name="Gilroy R."/>
        </authorList>
    </citation>
    <scope>NUCLEOTIDE SEQUENCE</scope>
    <source>
        <strain evidence="15">1282</strain>
    </source>
</reference>
<sequence length="168" mass="19440">MQIPLNIDWQQILLHLFNFTILAGGLYLLLYRPVKNFIKKREEHYQSLDQAAQKDREEARQMAEDYKARLSEVDKEIAEKKRQAQKEMDQLRQQELEQTRQQADALLAQARSATQQEHDAMVAKASKELTEMVVNAAERIALKSQGDPYGQFLDLVEGEENHGQDEQG</sequence>
<feature type="region of interest" description="Disordered" evidence="14">
    <location>
        <begin position="78"/>
        <end position="98"/>
    </location>
</feature>
<evidence type="ECO:0000256" key="1">
    <source>
        <dbReference type="ARBA" id="ARBA00005513"/>
    </source>
</evidence>
<evidence type="ECO:0000256" key="11">
    <source>
        <dbReference type="ARBA" id="ARBA00037847"/>
    </source>
</evidence>
<dbReference type="AlphaFoldDB" id="A0A9D1YDV4"/>
<evidence type="ECO:0000313" key="15">
    <source>
        <dbReference type="EMBL" id="HIY27014.1"/>
    </source>
</evidence>
<dbReference type="PANTHER" id="PTHR33445:SF2">
    <property type="entry name" value="ATP SYNTHASE SUBUNIT B', CHLOROPLASTIC"/>
    <property type="match status" value="1"/>
</dbReference>
<evidence type="ECO:0000256" key="8">
    <source>
        <dbReference type="ARBA" id="ARBA00023136"/>
    </source>
</evidence>
<keyword evidence="9 12" id="KW-0066">ATP synthesis</keyword>
<comment type="caution">
    <text evidence="15">The sequence shown here is derived from an EMBL/GenBank/DDBJ whole genome shotgun (WGS) entry which is preliminary data.</text>
</comment>
<protein>
    <recommendedName>
        <fullName evidence="12">ATP synthase subunit b</fullName>
    </recommendedName>
    <alternativeName>
        <fullName evidence="12">ATP synthase F(0) sector subunit b</fullName>
    </alternativeName>
    <alternativeName>
        <fullName evidence="12">ATPase subunit I</fullName>
    </alternativeName>
    <alternativeName>
        <fullName evidence="12">F-type ATPase subunit b</fullName>
        <shortName evidence="12">F-ATPase subunit b</shortName>
    </alternativeName>
</protein>
<comment type="function">
    <text evidence="10 12">F(1)F(0) ATP synthase produces ATP from ADP in the presence of a proton or sodium gradient. F-type ATPases consist of two structural domains, F(1) containing the extramembraneous catalytic core and F(0) containing the membrane proton channel, linked together by a central stalk and a peripheral stalk. During catalysis, ATP synthesis in the catalytic domain of F(1) is coupled via a rotary mechanism of the central stalk subunits to proton translocation.</text>
</comment>
<dbReference type="GO" id="GO:0045259">
    <property type="term" value="C:proton-transporting ATP synthase complex"/>
    <property type="evidence" value="ECO:0007669"/>
    <property type="project" value="UniProtKB-KW"/>
</dbReference>
<accession>A0A9D1YDV4</accession>
<comment type="similarity">
    <text evidence="1 12 13">Belongs to the ATPase B chain family.</text>
</comment>
<dbReference type="EMBL" id="DXDU01000120">
    <property type="protein sequence ID" value="HIY27014.1"/>
    <property type="molecule type" value="Genomic_DNA"/>
</dbReference>
<evidence type="ECO:0000256" key="6">
    <source>
        <dbReference type="ARBA" id="ARBA00022989"/>
    </source>
</evidence>
<dbReference type="GO" id="GO:0046961">
    <property type="term" value="F:proton-transporting ATPase activity, rotational mechanism"/>
    <property type="evidence" value="ECO:0007669"/>
    <property type="project" value="TreeGrafter"/>
</dbReference>
<dbReference type="Pfam" id="PF00430">
    <property type="entry name" value="ATP-synt_B"/>
    <property type="match status" value="1"/>
</dbReference>
<feature type="transmembrane region" description="Helical" evidence="12">
    <location>
        <begin position="12"/>
        <end position="31"/>
    </location>
</feature>
<evidence type="ECO:0000256" key="4">
    <source>
        <dbReference type="ARBA" id="ARBA00022692"/>
    </source>
</evidence>
<evidence type="ECO:0000256" key="14">
    <source>
        <dbReference type="SAM" id="MobiDB-lite"/>
    </source>
</evidence>
<keyword evidence="4 12" id="KW-0812">Transmembrane</keyword>
<name>A0A9D1YDV4_9FIRM</name>
<comment type="subcellular location">
    <subcellularLocation>
        <location evidence="12">Cell membrane</location>
        <topology evidence="12">Single-pass membrane protein</topology>
    </subcellularLocation>
    <subcellularLocation>
        <location evidence="11">Endomembrane system</location>
        <topology evidence="11">Single-pass membrane protein</topology>
    </subcellularLocation>
</comment>
<dbReference type="InterPro" id="IPR002146">
    <property type="entry name" value="ATP_synth_b/b'su_bac/chlpt"/>
</dbReference>
<dbReference type="GO" id="GO:0012505">
    <property type="term" value="C:endomembrane system"/>
    <property type="evidence" value="ECO:0007669"/>
    <property type="project" value="UniProtKB-SubCell"/>
</dbReference>
<proteinExistence type="inferred from homology"/>
<comment type="function">
    <text evidence="12">Component of the F(0) channel, it forms part of the peripheral stalk, linking F(1) to F(0).</text>
</comment>
<keyword evidence="8 12" id="KW-0472">Membrane</keyword>
<keyword evidence="12" id="KW-1003">Cell membrane</keyword>
<keyword evidence="7 12" id="KW-0406">Ion transport</keyword>
<gene>
    <name evidence="12" type="primary">atpF</name>
    <name evidence="15" type="ORF">H9838_07590</name>
</gene>
<keyword evidence="2 12" id="KW-0813">Transport</keyword>
<evidence type="ECO:0000256" key="7">
    <source>
        <dbReference type="ARBA" id="ARBA00023065"/>
    </source>
</evidence>
<evidence type="ECO:0000256" key="12">
    <source>
        <dbReference type="HAMAP-Rule" id="MF_01398"/>
    </source>
</evidence>
<dbReference type="GO" id="GO:0005886">
    <property type="term" value="C:plasma membrane"/>
    <property type="evidence" value="ECO:0007669"/>
    <property type="project" value="UniProtKB-SubCell"/>
</dbReference>
<evidence type="ECO:0000256" key="3">
    <source>
        <dbReference type="ARBA" id="ARBA00022547"/>
    </source>
</evidence>
<dbReference type="PANTHER" id="PTHR33445">
    <property type="entry name" value="ATP SYNTHASE SUBUNIT B', CHLOROPLASTIC"/>
    <property type="match status" value="1"/>
</dbReference>
<evidence type="ECO:0000256" key="2">
    <source>
        <dbReference type="ARBA" id="ARBA00022448"/>
    </source>
</evidence>
<evidence type="ECO:0000256" key="13">
    <source>
        <dbReference type="RuleBase" id="RU003848"/>
    </source>
</evidence>
<keyword evidence="6 12" id="KW-1133">Transmembrane helix</keyword>
<keyword evidence="5 12" id="KW-0375">Hydrogen ion transport</keyword>
<keyword evidence="3 12" id="KW-0138">CF(0)</keyword>
<organism evidence="15 16">
    <name type="scientific">Candidatus Acutalibacter pullistercoris</name>
    <dbReference type="NCBI Taxonomy" id="2838418"/>
    <lineage>
        <taxon>Bacteria</taxon>
        <taxon>Bacillati</taxon>
        <taxon>Bacillota</taxon>
        <taxon>Clostridia</taxon>
        <taxon>Eubacteriales</taxon>
        <taxon>Acutalibacteraceae</taxon>
        <taxon>Acutalibacter</taxon>
    </lineage>
</organism>
<evidence type="ECO:0000256" key="5">
    <source>
        <dbReference type="ARBA" id="ARBA00022781"/>
    </source>
</evidence>
<evidence type="ECO:0000313" key="16">
    <source>
        <dbReference type="Proteomes" id="UP000823915"/>
    </source>
</evidence>
<dbReference type="InterPro" id="IPR050059">
    <property type="entry name" value="ATP_synthase_B_chain"/>
</dbReference>
<evidence type="ECO:0000256" key="9">
    <source>
        <dbReference type="ARBA" id="ARBA00023310"/>
    </source>
</evidence>